<dbReference type="eggNOG" id="KOG1175">
    <property type="taxonomic scope" value="Eukaryota"/>
</dbReference>
<dbReference type="InterPro" id="IPR020845">
    <property type="entry name" value="AMP-binding_CS"/>
</dbReference>
<dbReference type="AlphaFoldDB" id="T0RWY7"/>
<dbReference type="NCBIfam" id="NF002937">
    <property type="entry name" value="PRK03584.1"/>
    <property type="match status" value="1"/>
</dbReference>
<keyword evidence="4" id="KW-0067">ATP-binding</keyword>
<dbReference type="RefSeq" id="XP_008609220.1">
    <property type="nucleotide sequence ID" value="XM_008610998.1"/>
</dbReference>
<accession>T0RWY7</accession>
<dbReference type="CDD" id="cd05943">
    <property type="entry name" value="AACS"/>
    <property type="match status" value="1"/>
</dbReference>
<dbReference type="GO" id="GO:0030729">
    <property type="term" value="F:acetoacetate-CoA ligase activity"/>
    <property type="evidence" value="ECO:0007669"/>
    <property type="project" value="InterPro"/>
</dbReference>
<dbReference type="GeneID" id="19946012"/>
<evidence type="ECO:0000259" key="6">
    <source>
        <dbReference type="Pfam" id="PF16177"/>
    </source>
</evidence>
<evidence type="ECO:0000313" key="7">
    <source>
        <dbReference type="EMBL" id="EQC37058.1"/>
    </source>
</evidence>
<dbReference type="NCBIfam" id="TIGR01217">
    <property type="entry name" value="ac_ac_CoA_syn"/>
    <property type="match status" value="1"/>
</dbReference>
<dbReference type="InterPro" id="IPR005914">
    <property type="entry name" value="Acac_CoA_synth"/>
</dbReference>
<protein>
    <submittedName>
        <fullName evidence="7">Acetoacetate-CoA ligase</fullName>
    </submittedName>
</protein>
<dbReference type="InParanoid" id="T0RWY7"/>
<dbReference type="InterPro" id="IPR045851">
    <property type="entry name" value="AMP-bd_C_sf"/>
</dbReference>
<evidence type="ECO:0000313" key="8">
    <source>
        <dbReference type="Proteomes" id="UP000030762"/>
    </source>
</evidence>
<gene>
    <name evidence="7" type="ORF">SDRG_05285</name>
</gene>
<dbReference type="GO" id="GO:0006629">
    <property type="term" value="P:lipid metabolic process"/>
    <property type="evidence" value="ECO:0007669"/>
    <property type="project" value="InterPro"/>
</dbReference>
<dbReference type="Pfam" id="PF16177">
    <property type="entry name" value="ACAS_N"/>
    <property type="match status" value="1"/>
</dbReference>
<dbReference type="PANTHER" id="PTHR42921:SF1">
    <property type="entry name" value="ACETOACETYL-COA SYNTHETASE"/>
    <property type="match status" value="1"/>
</dbReference>
<evidence type="ECO:0000259" key="5">
    <source>
        <dbReference type="Pfam" id="PF00501"/>
    </source>
</evidence>
<dbReference type="GO" id="GO:0005524">
    <property type="term" value="F:ATP binding"/>
    <property type="evidence" value="ECO:0007669"/>
    <property type="project" value="UniProtKB-KW"/>
</dbReference>
<dbReference type="PANTHER" id="PTHR42921">
    <property type="entry name" value="ACETOACETYL-COA SYNTHETASE"/>
    <property type="match status" value="1"/>
</dbReference>
<dbReference type="InterPro" id="IPR042099">
    <property type="entry name" value="ANL_N_sf"/>
</dbReference>
<feature type="domain" description="AMP-dependent synthetase/ligase" evidence="5">
    <location>
        <begin position="105"/>
        <end position="487"/>
    </location>
</feature>
<sequence length="673" mass="74741">MVDALKTVADDDMKLLWTPSKELLASSNWTKFTAFVNKKHRLQITTVAELWQWSVDHISDFWAATWEYTGMIASTPYTKVIDDEKKMPGAKFFPGARLNFAENLLRFRDDRTAIVFKSETSNTPITLTYKQLYARVAALSQRLREMKVVAGDRVVGYMPNTPDAIIAMLASTSVGAVWSSCSPDFGKNGVLDRFAQITPKVMFTTDGYFYKGKRIDTMPGLREITHELPSLERIVVFRYTIADAYDLDLHSIPRAVYADTFIAELQAPVKTSIEFEKLPFDHPVYVMYSSGTTGLPKCIVQGPGVLLNHLKEHVLHLNVTRDDVVFYYTTTGWMMWNWLVSGLAVGATVVLFDGNPLYPSTAALWKFAEEVGVTVFGTSARYLAAVMDSHCKPGKEFNLSKLKMIASTGSPASTNIFRFVYTEIKTDVQFASISGGTDLNGCFALGCTNLPVYNGELQCRGLGLDVHIFSDDGKKLLKEQGELVCLKPFPSMPLYFYGDKDGSKYFGAYFDVFPNVWRHGDFAEITANDGMVLYGRSDATLNPGGVRIGTADIYKVVEHIKDVADCVIVGQDYVLADGTPDVKIVLFVVMADGLELTKELQKKICSKIRAENSPRHVPGLIVACPDIPYTVSGKKVEIAVKRILGGKPITNASALRNPESLTWFEVYAAEHAK</sequence>
<comment type="similarity">
    <text evidence="1">Belongs to the ATP-dependent AMP-binding enzyme family.</text>
</comment>
<dbReference type="Pfam" id="PF00501">
    <property type="entry name" value="AMP-binding"/>
    <property type="match status" value="1"/>
</dbReference>
<keyword evidence="3" id="KW-0547">Nucleotide-binding</keyword>
<dbReference type="Gene3D" id="3.30.300.30">
    <property type="match status" value="1"/>
</dbReference>
<evidence type="ECO:0000256" key="3">
    <source>
        <dbReference type="ARBA" id="ARBA00022741"/>
    </source>
</evidence>
<dbReference type="Gene3D" id="3.40.50.12780">
    <property type="entry name" value="N-terminal domain of ligase-like"/>
    <property type="match status" value="1"/>
</dbReference>
<dbReference type="STRING" id="1156394.T0RWY7"/>
<dbReference type="SUPFAM" id="SSF56801">
    <property type="entry name" value="Acetyl-CoA synthetase-like"/>
    <property type="match status" value="1"/>
</dbReference>
<evidence type="ECO:0000256" key="1">
    <source>
        <dbReference type="ARBA" id="ARBA00006432"/>
    </source>
</evidence>
<evidence type="ECO:0000256" key="2">
    <source>
        <dbReference type="ARBA" id="ARBA00022598"/>
    </source>
</evidence>
<dbReference type="EMBL" id="JH767145">
    <property type="protein sequence ID" value="EQC37058.1"/>
    <property type="molecule type" value="Genomic_DNA"/>
</dbReference>
<dbReference type="InterPro" id="IPR032387">
    <property type="entry name" value="ACAS_N"/>
</dbReference>
<organism evidence="7 8">
    <name type="scientific">Saprolegnia diclina (strain VS20)</name>
    <dbReference type="NCBI Taxonomy" id="1156394"/>
    <lineage>
        <taxon>Eukaryota</taxon>
        <taxon>Sar</taxon>
        <taxon>Stramenopiles</taxon>
        <taxon>Oomycota</taxon>
        <taxon>Saprolegniomycetes</taxon>
        <taxon>Saprolegniales</taxon>
        <taxon>Saprolegniaceae</taxon>
        <taxon>Saprolegnia</taxon>
    </lineage>
</organism>
<evidence type="ECO:0000256" key="4">
    <source>
        <dbReference type="ARBA" id="ARBA00022840"/>
    </source>
</evidence>
<dbReference type="OrthoDB" id="10253869at2759"/>
<keyword evidence="8" id="KW-1185">Reference proteome</keyword>
<proteinExistence type="inferred from homology"/>
<keyword evidence="2 7" id="KW-0436">Ligase</keyword>
<dbReference type="VEuPathDB" id="FungiDB:SDRG_05285"/>
<name>T0RWY7_SAPDV</name>
<dbReference type="Proteomes" id="UP000030762">
    <property type="component" value="Unassembled WGS sequence"/>
</dbReference>
<feature type="domain" description="Acetyl-coenzyme A synthetase N-terminal" evidence="6">
    <location>
        <begin position="48"/>
        <end position="103"/>
    </location>
</feature>
<dbReference type="OMA" id="MPNTWQT"/>
<dbReference type="InterPro" id="IPR000873">
    <property type="entry name" value="AMP-dep_synth/lig_dom"/>
</dbReference>
<reference evidence="7 8" key="1">
    <citation type="submission" date="2012-04" db="EMBL/GenBank/DDBJ databases">
        <title>The Genome Sequence of Saprolegnia declina VS20.</title>
        <authorList>
            <consortium name="The Broad Institute Genome Sequencing Platform"/>
            <person name="Russ C."/>
            <person name="Nusbaum C."/>
            <person name="Tyler B."/>
            <person name="van West P."/>
            <person name="Dieguez-Uribeondo J."/>
            <person name="de Bruijn I."/>
            <person name="Tripathy S."/>
            <person name="Jiang R."/>
            <person name="Young S.K."/>
            <person name="Zeng Q."/>
            <person name="Gargeya S."/>
            <person name="Fitzgerald M."/>
            <person name="Haas B."/>
            <person name="Abouelleil A."/>
            <person name="Alvarado L."/>
            <person name="Arachchi H.M."/>
            <person name="Berlin A."/>
            <person name="Chapman S.B."/>
            <person name="Goldberg J."/>
            <person name="Griggs A."/>
            <person name="Gujja S."/>
            <person name="Hansen M."/>
            <person name="Howarth C."/>
            <person name="Imamovic A."/>
            <person name="Larimer J."/>
            <person name="McCowen C."/>
            <person name="Montmayeur A."/>
            <person name="Murphy C."/>
            <person name="Neiman D."/>
            <person name="Pearson M."/>
            <person name="Priest M."/>
            <person name="Roberts A."/>
            <person name="Saif S."/>
            <person name="Shea T."/>
            <person name="Sisk P."/>
            <person name="Sykes S."/>
            <person name="Wortman J."/>
            <person name="Nusbaum C."/>
            <person name="Birren B."/>
        </authorList>
    </citation>
    <scope>NUCLEOTIDE SEQUENCE [LARGE SCALE GENOMIC DNA]</scope>
    <source>
        <strain evidence="7 8">VS20</strain>
    </source>
</reference>
<dbReference type="PROSITE" id="PS00455">
    <property type="entry name" value="AMP_BINDING"/>
    <property type="match status" value="1"/>
</dbReference>